<proteinExistence type="predicted"/>
<protein>
    <recommendedName>
        <fullName evidence="4">DoxX family protein</fullName>
    </recommendedName>
</protein>
<organism evidence="2 3">
    <name type="scientific">Candidatus Magasanikbacteria bacterium CG_4_10_14_0_2_um_filter_33_14</name>
    <dbReference type="NCBI Taxonomy" id="1974636"/>
    <lineage>
        <taxon>Bacteria</taxon>
        <taxon>Candidatus Magasanikiibacteriota</taxon>
    </lineage>
</organism>
<keyword evidence="1" id="KW-0472">Membrane</keyword>
<keyword evidence="1" id="KW-1133">Transmembrane helix</keyword>
<evidence type="ECO:0000313" key="2">
    <source>
        <dbReference type="EMBL" id="PIZ95018.1"/>
    </source>
</evidence>
<name>A0A2M7V892_9BACT</name>
<comment type="caution">
    <text evidence="2">The sequence shown here is derived from an EMBL/GenBank/DDBJ whole genome shotgun (WGS) entry which is preliminary data.</text>
</comment>
<dbReference type="EMBL" id="PFPL01000066">
    <property type="protein sequence ID" value="PIZ95018.1"/>
    <property type="molecule type" value="Genomic_DNA"/>
</dbReference>
<feature type="transmembrane region" description="Helical" evidence="1">
    <location>
        <begin position="76"/>
        <end position="94"/>
    </location>
</feature>
<feature type="transmembrane region" description="Helical" evidence="1">
    <location>
        <begin position="52"/>
        <end position="69"/>
    </location>
</feature>
<keyword evidence="1" id="KW-0812">Transmembrane</keyword>
<accession>A0A2M7V892</accession>
<dbReference type="AlphaFoldDB" id="A0A2M7V892"/>
<gene>
    <name evidence="2" type="ORF">COX80_05180</name>
</gene>
<dbReference type="Proteomes" id="UP000231453">
    <property type="component" value="Unassembled WGS sequence"/>
</dbReference>
<reference evidence="3" key="1">
    <citation type="submission" date="2017-09" db="EMBL/GenBank/DDBJ databases">
        <title>Depth-based differentiation of microbial function through sediment-hosted aquifers and enrichment of novel symbionts in the deep terrestrial subsurface.</title>
        <authorList>
            <person name="Probst A.J."/>
            <person name="Ladd B."/>
            <person name="Jarett J.K."/>
            <person name="Geller-Mcgrath D.E."/>
            <person name="Sieber C.M.K."/>
            <person name="Emerson J.B."/>
            <person name="Anantharaman K."/>
            <person name="Thomas B.C."/>
            <person name="Malmstrom R."/>
            <person name="Stieglmeier M."/>
            <person name="Klingl A."/>
            <person name="Woyke T."/>
            <person name="Ryan C.M."/>
            <person name="Banfield J.F."/>
        </authorList>
    </citation>
    <scope>NUCLEOTIDE SEQUENCE [LARGE SCALE GENOMIC DNA]</scope>
</reference>
<evidence type="ECO:0000256" key="1">
    <source>
        <dbReference type="SAM" id="Phobius"/>
    </source>
</evidence>
<feature type="transmembrane region" description="Helical" evidence="1">
    <location>
        <begin position="100"/>
        <end position="117"/>
    </location>
</feature>
<evidence type="ECO:0008006" key="4">
    <source>
        <dbReference type="Google" id="ProtNLM"/>
    </source>
</evidence>
<evidence type="ECO:0000313" key="3">
    <source>
        <dbReference type="Proteomes" id="UP000231453"/>
    </source>
</evidence>
<sequence>MKIIHNILKVLLSLLLLMPVLGTLGVMPEPTRDLYNTDEAFAFIQSLYASSYILYTMAIVHVFAIIALWTKREALAALLIAPITVNIIGFHIFLDGLFNTGSLMAVVLCALNIYFLWKNKETYKVLLEKKNS</sequence>